<keyword evidence="2" id="KW-1185">Reference proteome</keyword>
<dbReference type="EMBL" id="SRYA01000025">
    <property type="protein sequence ID" value="TGY95717.1"/>
    <property type="molecule type" value="Genomic_DNA"/>
</dbReference>
<evidence type="ECO:0000313" key="2">
    <source>
        <dbReference type="Proteomes" id="UP000304953"/>
    </source>
</evidence>
<organism evidence="1 2">
    <name type="scientific">Petralouisia muris</name>
    <dbReference type="NCBI Taxonomy" id="3032872"/>
    <lineage>
        <taxon>Bacteria</taxon>
        <taxon>Bacillati</taxon>
        <taxon>Bacillota</taxon>
        <taxon>Clostridia</taxon>
        <taxon>Lachnospirales</taxon>
        <taxon>Lachnospiraceae</taxon>
        <taxon>Petralouisia</taxon>
    </lineage>
</organism>
<reference evidence="1" key="1">
    <citation type="submission" date="2019-04" db="EMBL/GenBank/DDBJ databases">
        <title>Microbes associate with the intestines of laboratory mice.</title>
        <authorList>
            <person name="Navarre W."/>
            <person name="Wong E."/>
            <person name="Huang K."/>
            <person name="Tropini C."/>
            <person name="Ng K."/>
            <person name="Yu B."/>
        </authorList>
    </citation>
    <scope>NUCLEOTIDE SEQUENCE</scope>
    <source>
        <strain evidence="1">NM01_1-7b</strain>
    </source>
</reference>
<proteinExistence type="predicted"/>
<accession>A0AC61RUZ7</accession>
<gene>
    <name evidence="1" type="ORF">E5329_13410</name>
</gene>
<sequence length="1472" mass="174177">MSKINAVRLININYNNNNIRVSDETFHFNGESTLLSLRNGGGKSVLVQMMTAPFVHKRYRDAKDRPFESYFTTAKPSFILVEWALDQGAGYVMTGMMVRKSQDGEEGSLENLDMVNFISEYKGSCLQDIHRLPVVEKGKREIILKSFAACRQLFDGYKRDRSVNFFSFDMNNHAQSRQYFDKLAEYQINYKEWETIIKKVNLKESGLSDLFADCRDEKGLVEKWFLDAVENKLNKERNRMKEFQSILEKYVGQYKDNQSKIKRRDTIRLFQEEAEHIGDKNRSYQESGQNVDDQENRIACFRQELKALHQEFAFKEQENRQQTEQLRQEMKRLNYEKLSKEFYHLEEEKNFHVSNRDMIELEKEGLEREAEKIMNTLNLFLCARQQEAVDEEKAEWELACQQLAVAKEKDQDLEPERNGIGSFLCRHYRAALEHTGAELKENQNQRKETAGQIQKEQELLKELEESLRKNALQAGELKSRIGSYDRAEEQFNARYQEQLLRNILGEYEPGSLEIFGEVCRKSKEEKIRLRSAQNRELEQAKKRKNSLERSQYRQNEEKAFASAAKEQQEKQQEIYDQELAKRRDILKYLELEEAALFEEEKIFQTADRKLLEIESLRRNLEKEENELQKEYQRLTEGKILEIPPELVSEFEKAGIHIVYGMEWLKKNGYSRQKNRELVRSHPFLPYALILSEGEAEKLSRLGSIPTGFPIPIVLRKSLEQQGKEREGNLLAFPGVRFYLRFNENLLDEEKLQQLAEEKKRQIEKKQEMIEIRRKEYQDYFAWKEQVKNQQVNKENYQENQRRLQELEENILKLEKEIRLASQELSELQEEISSLEQEIRSTEKQIEILEQKERDFTELCKAYEEYQENRRQQEKCRKEEQYLTDRRKLSRLKEEKLQEKQQSLSNRQADLEREQEKQQEQFGVYQSYEGVRLEEVPEEIRRGLPEDISELEARYRAVTAAVSKEIQSLEEHKQRSGRRYQKACGELTHLSEKYHVTREQWAKIAYSRREETHQEIQLEDRRKKLKIKEGLWNEEDKQAALLAQQMQERIRRMSEECGQEGPLTKGEIRSEDFEACRNQLDFQCKELEKTGKILQNRLGSYNESLTALAEYSELPVREPVEWEEDFAEMDAQGLRNFKGMLLRDYNKYCGDQREAREQLVYVLNKIVRMEQFQEDFYRKPIEAMLELSGDAQQVQRQLDTTIQSYQSLMEKLEVDISLVEKEKNKIVELLEEYLQEVHRNLGKIDDNSTIAIRERPVKMLKIQLPSWEENESLYHLRLEDFIDELTKKGIGIFEKNENAQEYFGIQMTTRNLYETVVGIGNVQIRLYKIEEQREYPITWAEVARNSGGEGFLSAFVILSSLLYFMRKDDSDIFADRNEGKVLLMDNPFAQTNASHLLKPLMDMAKKTNTQLICLTGLGGESIYSRFDNIYVLNLVAASIRQGMQYLKGEHMRGSEPEEMSVSQIEVVQQELMF</sequence>
<name>A0AC61RUZ7_9FIRM</name>
<evidence type="ECO:0000313" key="1">
    <source>
        <dbReference type="EMBL" id="TGY95717.1"/>
    </source>
</evidence>
<comment type="caution">
    <text evidence="1">The sequence shown here is derived from an EMBL/GenBank/DDBJ whole genome shotgun (WGS) entry which is preliminary data.</text>
</comment>
<protein>
    <submittedName>
        <fullName evidence="1">Uncharacterized protein</fullName>
    </submittedName>
</protein>
<dbReference type="Proteomes" id="UP000304953">
    <property type="component" value="Unassembled WGS sequence"/>
</dbReference>